<gene>
    <name evidence="1" type="ORF">KIPB_013579</name>
</gene>
<keyword evidence="2" id="KW-1185">Reference proteome</keyword>
<feature type="non-terminal residue" evidence="1">
    <location>
        <position position="179"/>
    </location>
</feature>
<dbReference type="InterPro" id="IPR032942">
    <property type="entry name" value="BPI/LBP/Plunc"/>
</dbReference>
<comment type="caution">
    <text evidence="1">The sequence shown here is derived from an EMBL/GenBank/DDBJ whole genome shotgun (WGS) entry which is preliminary data.</text>
</comment>
<dbReference type="Proteomes" id="UP000265618">
    <property type="component" value="Unassembled WGS sequence"/>
</dbReference>
<protein>
    <submittedName>
        <fullName evidence="1">Uncharacterized protein</fullName>
    </submittedName>
</protein>
<dbReference type="PANTHER" id="PTHR10504:SF131">
    <property type="entry name" value="BPI2 DOMAIN-CONTAINING PROTEIN"/>
    <property type="match status" value="1"/>
</dbReference>
<name>A0A9K3D8R7_9EUKA</name>
<dbReference type="SUPFAM" id="SSF55394">
    <property type="entry name" value="Bactericidal permeability-increasing protein, BPI"/>
    <property type="match status" value="1"/>
</dbReference>
<dbReference type="PANTHER" id="PTHR10504">
    <property type="entry name" value="BACTERICIDAL PERMEABILITY-INCREASING BPI PROTEIN-RELATED"/>
    <property type="match status" value="1"/>
</dbReference>
<proteinExistence type="predicted"/>
<sequence length="179" mass="19024">EALGMKLDDIVTNLDLGIAVIDLTLSDLTVTNMHVESVVALCLPESQSLEVDLGDTDMALSFSWAFKQEGWPYVSDHGTGTASVEGIMGSVIGELGYDHDCGVGQLTSGSVDFDFGDIDISLQGGGSALFGDILNMLVGLLEDLFSDTLNQIIADSLLENINSNLQQTAIQYIADNMSE</sequence>
<dbReference type="InterPro" id="IPR017943">
    <property type="entry name" value="Bactericidal_perm-incr_a/b_dom"/>
</dbReference>
<feature type="non-terminal residue" evidence="1">
    <location>
        <position position="1"/>
    </location>
</feature>
<dbReference type="GO" id="GO:0008289">
    <property type="term" value="F:lipid binding"/>
    <property type="evidence" value="ECO:0007669"/>
    <property type="project" value="InterPro"/>
</dbReference>
<accession>A0A9K3D8R7</accession>
<evidence type="ECO:0000313" key="1">
    <source>
        <dbReference type="EMBL" id="GIQ90692.1"/>
    </source>
</evidence>
<evidence type="ECO:0000313" key="2">
    <source>
        <dbReference type="Proteomes" id="UP000265618"/>
    </source>
</evidence>
<dbReference type="Gene3D" id="3.15.10.10">
    <property type="entry name" value="Bactericidal permeability-increasing protein, domain 1"/>
    <property type="match status" value="1"/>
</dbReference>
<reference evidence="1 2" key="1">
    <citation type="journal article" date="2018" name="PLoS ONE">
        <title>The draft genome of Kipferlia bialata reveals reductive genome evolution in fornicate parasites.</title>
        <authorList>
            <person name="Tanifuji G."/>
            <person name="Takabayashi S."/>
            <person name="Kume K."/>
            <person name="Takagi M."/>
            <person name="Nakayama T."/>
            <person name="Kamikawa R."/>
            <person name="Inagaki Y."/>
            <person name="Hashimoto T."/>
        </authorList>
    </citation>
    <scope>NUCLEOTIDE SEQUENCE [LARGE SCALE GENOMIC DNA]</scope>
    <source>
        <strain evidence="1">NY0173</strain>
    </source>
</reference>
<dbReference type="EMBL" id="BDIP01006529">
    <property type="protein sequence ID" value="GIQ90692.1"/>
    <property type="molecule type" value="Genomic_DNA"/>
</dbReference>
<dbReference type="AlphaFoldDB" id="A0A9K3D8R7"/>
<dbReference type="OrthoDB" id="10255543at2759"/>
<organism evidence="1 2">
    <name type="scientific">Kipferlia bialata</name>
    <dbReference type="NCBI Taxonomy" id="797122"/>
    <lineage>
        <taxon>Eukaryota</taxon>
        <taxon>Metamonada</taxon>
        <taxon>Carpediemonas-like organisms</taxon>
        <taxon>Kipferlia</taxon>
    </lineage>
</organism>